<dbReference type="Gene3D" id="1.10.238.10">
    <property type="entry name" value="EF-hand"/>
    <property type="match status" value="1"/>
</dbReference>
<dbReference type="EMBL" id="JWZT01004591">
    <property type="protein sequence ID" value="KII63801.1"/>
    <property type="molecule type" value="Genomic_DNA"/>
</dbReference>
<dbReference type="InterPro" id="IPR011992">
    <property type="entry name" value="EF-hand-dom_pair"/>
</dbReference>
<evidence type="ECO:0008006" key="3">
    <source>
        <dbReference type="Google" id="ProtNLM"/>
    </source>
</evidence>
<name>A0A0C2MQ85_THEKT</name>
<keyword evidence="2" id="KW-1185">Reference proteome</keyword>
<comment type="caution">
    <text evidence="1">The sequence shown here is derived from an EMBL/GenBank/DDBJ whole genome shotgun (WGS) entry which is preliminary data.</text>
</comment>
<reference evidence="1 2" key="1">
    <citation type="journal article" date="2014" name="Genome Biol. Evol.">
        <title>The genome of the myxosporean Thelohanellus kitauei shows adaptations to nutrient acquisition within its fish host.</title>
        <authorList>
            <person name="Yang Y."/>
            <person name="Xiong J."/>
            <person name="Zhou Z."/>
            <person name="Huo F."/>
            <person name="Miao W."/>
            <person name="Ran C."/>
            <person name="Liu Y."/>
            <person name="Zhang J."/>
            <person name="Feng J."/>
            <person name="Wang M."/>
            <person name="Wang M."/>
            <person name="Wang L."/>
            <person name="Yao B."/>
        </authorList>
    </citation>
    <scope>NUCLEOTIDE SEQUENCE [LARGE SCALE GENOMIC DNA]</scope>
    <source>
        <strain evidence="1">Wuqing</strain>
    </source>
</reference>
<organism evidence="1 2">
    <name type="scientific">Thelohanellus kitauei</name>
    <name type="common">Myxosporean</name>
    <dbReference type="NCBI Taxonomy" id="669202"/>
    <lineage>
        <taxon>Eukaryota</taxon>
        <taxon>Metazoa</taxon>
        <taxon>Cnidaria</taxon>
        <taxon>Myxozoa</taxon>
        <taxon>Myxosporea</taxon>
        <taxon>Bivalvulida</taxon>
        <taxon>Platysporina</taxon>
        <taxon>Myxobolidae</taxon>
        <taxon>Thelohanellus</taxon>
    </lineage>
</organism>
<evidence type="ECO:0000313" key="2">
    <source>
        <dbReference type="Proteomes" id="UP000031668"/>
    </source>
</evidence>
<protein>
    <recommendedName>
        <fullName evidence="3">EF-hand domain-containing protein</fullName>
    </recommendedName>
</protein>
<gene>
    <name evidence="1" type="ORF">RF11_15036</name>
</gene>
<dbReference type="AlphaFoldDB" id="A0A0C2MQ85"/>
<evidence type="ECO:0000313" key="1">
    <source>
        <dbReference type="EMBL" id="KII63801.1"/>
    </source>
</evidence>
<sequence length="128" mass="15253">MGNRTSSAEEKRTDMLLQKHGIKKDTLAALQNRMSTSFENGVIRKHEFVKMYMDYYQNEFVQIIAERVFETFDFDHDGLLSKFHRLHFPIYDFRIFNFNKLKRNVVKIELKATKLQANIYPTHNSTES</sequence>
<accession>A0A0C2MQ85</accession>
<proteinExistence type="predicted"/>
<dbReference type="SUPFAM" id="SSF47473">
    <property type="entry name" value="EF-hand"/>
    <property type="match status" value="1"/>
</dbReference>
<dbReference type="Proteomes" id="UP000031668">
    <property type="component" value="Unassembled WGS sequence"/>
</dbReference>